<name>A0A841BLA0_9ACTN</name>
<comment type="caution">
    <text evidence="1">The sequence shown here is derived from an EMBL/GenBank/DDBJ whole genome shotgun (WGS) entry which is preliminary data.</text>
</comment>
<keyword evidence="2" id="KW-1185">Reference proteome</keyword>
<dbReference type="EMBL" id="JACHMN010000001">
    <property type="protein sequence ID" value="MBB5867522.1"/>
    <property type="molecule type" value="Genomic_DNA"/>
</dbReference>
<organism evidence="1 2">
    <name type="scientific">Allocatelliglobosispora scoriae</name>
    <dbReference type="NCBI Taxonomy" id="643052"/>
    <lineage>
        <taxon>Bacteria</taxon>
        <taxon>Bacillati</taxon>
        <taxon>Actinomycetota</taxon>
        <taxon>Actinomycetes</taxon>
        <taxon>Micromonosporales</taxon>
        <taxon>Micromonosporaceae</taxon>
        <taxon>Allocatelliglobosispora</taxon>
    </lineage>
</organism>
<protein>
    <submittedName>
        <fullName evidence="1">Uncharacterized protein</fullName>
    </submittedName>
</protein>
<accession>A0A841BLA0</accession>
<proteinExistence type="predicted"/>
<evidence type="ECO:0000313" key="2">
    <source>
        <dbReference type="Proteomes" id="UP000587527"/>
    </source>
</evidence>
<dbReference type="RefSeq" id="WP_184832367.1">
    <property type="nucleotide sequence ID" value="NZ_JACHMN010000001.1"/>
</dbReference>
<evidence type="ECO:0000313" key="1">
    <source>
        <dbReference type="EMBL" id="MBB5867522.1"/>
    </source>
</evidence>
<reference evidence="1 2" key="1">
    <citation type="submission" date="2020-08" db="EMBL/GenBank/DDBJ databases">
        <title>Sequencing the genomes of 1000 actinobacteria strains.</title>
        <authorList>
            <person name="Klenk H.-P."/>
        </authorList>
    </citation>
    <scope>NUCLEOTIDE SEQUENCE [LARGE SCALE GENOMIC DNA]</scope>
    <source>
        <strain evidence="1 2">DSM 45362</strain>
    </source>
</reference>
<dbReference type="Proteomes" id="UP000587527">
    <property type="component" value="Unassembled WGS sequence"/>
</dbReference>
<dbReference type="AlphaFoldDB" id="A0A841BLA0"/>
<sequence length="90" mass="9387">MTGILHAVVVDDGRFLARLYPDDGGPPILLAFTTGTAAAVRGHLCDIVTACGVVRQHPDGSERLELHHVGVCGDQLARPASVPPGRAAPR</sequence>
<gene>
    <name evidence="1" type="ORF">F4553_000901</name>
</gene>